<accession>A0ABQ7WK72</accession>
<name>A0ABQ7WK72_SOLTU</name>
<organism evidence="1 2">
    <name type="scientific">Solanum tuberosum</name>
    <name type="common">Potato</name>
    <dbReference type="NCBI Taxonomy" id="4113"/>
    <lineage>
        <taxon>Eukaryota</taxon>
        <taxon>Viridiplantae</taxon>
        <taxon>Streptophyta</taxon>
        <taxon>Embryophyta</taxon>
        <taxon>Tracheophyta</taxon>
        <taxon>Spermatophyta</taxon>
        <taxon>Magnoliopsida</taxon>
        <taxon>eudicotyledons</taxon>
        <taxon>Gunneridae</taxon>
        <taxon>Pentapetalae</taxon>
        <taxon>asterids</taxon>
        <taxon>lamiids</taxon>
        <taxon>Solanales</taxon>
        <taxon>Solanaceae</taxon>
        <taxon>Solanoideae</taxon>
        <taxon>Solaneae</taxon>
        <taxon>Solanum</taxon>
    </lineage>
</organism>
<sequence>MPSTRSRGEPLTPYDPELNRTLRRMNNQGLPVNPIGGNLDEAVEFQQPRVVGGENRGLALNQFGDAVRMHGPPGPRQHDNYQGNIDIADSDEPIVLPSLPPGHICGD</sequence>
<dbReference type="Proteomes" id="UP000826656">
    <property type="component" value="Unassembled WGS sequence"/>
</dbReference>
<reference evidence="1 2" key="1">
    <citation type="journal article" date="2021" name="bioRxiv">
        <title>Chromosome-scale and haplotype-resolved genome assembly of a tetraploid potato cultivar.</title>
        <authorList>
            <person name="Sun H."/>
            <person name="Jiao W.-B."/>
            <person name="Krause K."/>
            <person name="Campoy J.A."/>
            <person name="Goel M."/>
            <person name="Folz-Donahue K."/>
            <person name="Kukat C."/>
            <person name="Huettel B."/>
            <person name="Schneeberger K."/>
        </authorList>
    </citation>
    <scope>NUCLEOTIDE SEQUENCE [LARGE SCALE GENOMIC DNA]</scope>
    <source>
        <strain evidence="1">SolTubOtavaFocal</strain>
        <tissue evidence="1">Leaves</tissue>
    </source>
</reference>
<dbReference type="EMBL" id="JAIVGD010000001">
    <property type="protein sequence ID" value="KAH0781151.1"/>
    <property type="molecule type" value="Genomic_DNA"/>
</dbReference>
<evidence type="ECO:0000313" key="1">
    <source>
        <dbReference type="EMBL" id="KAH0781151.1"/>
    </source>
</evidence>
<comment type="caution">
    <text evidence="1">The sequence shown here is derived from an EMBL/GenBank/DDBJ whole genome shotgun (WGS) entry which is preliminary data.</text>
</comment>
<gene>
    <name evidence="1" type="ORF">KY290_000749</name>
</gene>
<protein>
    <recommendedName>
        <fullName evidence="3">Integrase core domain containing protein</fullName>
    </recommendedName>
</protein>
<evidence type="ECO:0000313" key="2">
    <source>
        <dbReference type="Proteomes" id="UP000826656"/>
    </source>
</evidence>
<keyword evidence="2" id="KW-1185">Reference proteome</keyword>
<proteinExistence type="predicted"/>
<evidence type="ECO:0008006" key="3">
    <source>
        <dbReference type="Google" id="ProtNLM"/>
    </source>
</evidence>